<evidence type="ECO:0000313" key="2">
    <source>
        <dbReference type="Proteomes" id="UP000762676"/>
    </source>
</evidence>
<gene>
    <name evidence="1" type="ORF">ElyMa_001847200</name>
</gene>
<dbReference type="EMBL" id="BMAT01003737">
    <property type="protein sequence ID" value="GFR61441.1"/>
    <property type="molecule type" value="Genomic_DNA"/>
</dbReference>
<organism evidence="1 2">
    <name type="scientific">Elysia marginata</name>
    <dbReference type="NCBI Taxonomy" id="1093978"/>
    <lineage>
        <taxon>Eukaryota</taxon>
        <taxon>Metazoa</taxon>
        <taxon>Spiralia</taxon>
        <taxon>Lophotrochozoa</taxon>
        <taxon>Mollusca</taxon>
        <taxon>Gastropoda</taxon>
        <taxon>Heterobranchia</taxon>
        <taxon>Euthyneura</taxon>
        <taxon>Panpulmonata</taxon>
        <taxon>Sacoglossa</taxon>
        <taxon>Placobranchoidea</taxon>
        <taxon>Plakobranchidae</taxon>
        <taxon>Elysia</taxon>
    </lineage>
</organism>
<comment type="caution">
    <text evidence="1">The sequence shown here is derived from an EMBL/GenBank/DDBJ whole genome shotgun (WGS) entry which is preliminary data.</text>
</comment>
<reference evidence="1 2" key="1">
    <citation type="journal article" date="2021" name="Elife">
        <title>Chloroplast acquisition without the gene transfer in kleptoplastic sea slugs, Plakobranchus ocellatus.</title>
        <authorList>
            <person name="Maeda T."/>
            <person name="Takahashi S."/>
            <person name="Yoshida T."/>
            <person name="Shimamura S."/>
            <person name="Takaki Y."/>
            <person name="Nagai Y."/>
            <person name="Toyoda A."/>
            <person name="Suzuki Y."/>
            <person name="Arimoto A."/>
            <person name="Ishii H."/>
            <person name="Satoh N."/>
            <person name="Nishiyama T."/>
            <person name="Hasebe M."/>
            <person name="Maruyama T."/>
            <person name="Minagawa J."/>
            <person name="Obokata J."/>
            <person name="Shigenobu S."/>
        </authorList>
    </citation>
    <scope>NUCLEOTIDE SEQUENCE [LARGE SCALE GENOMIC DNA]</scope>
</reference>
<sequence>MKKPCPSQLYHRVKTNTKCEKYQESNLSNSGMTPVNVIADTLVSQPVRGTDRSGGDSCNRNYLGKRMQLRLHLAPVRTTSTQTE</sequence>
<dbReference type="AlphaFoldDB" id="A0AAV4EKZ4"/>
<evidence type="ECO:0000313" key="1">
    <source>
        <dbReference type="EMBL" id="GFR61441.1"/>
    </source>
</evidence>
<proteinExistence type="predicted"/>
<keyword evidence="2" id="KW-1185">Reference proteome</keyword>
<name>A0AAV4EKZ4_9GAST</name>
<accession>A0AAV4EKZ4</accession>
<protein>
    <submittedName>
        <fullName evidence="1">Uncharacterized protein</fullName>
    </submittedName>
</protein>
<dbReference type="Proteomes" id="UP000762676">
    <property type="component" value="Unassembled WGS sequence"/>
</dbReference>